<comment type="similarity">
    <text evidence="7">Belongs to the binding-protein-dependent transport system permease family.</text>
</comment>
<evidence type="ECO:0000256" key="4">
    <source>
        <dbReference type="ARBA" id="ARBA00022692"/>
    </source>
</evidence>
<feature type="domain" description="ABC transmembrane type-1" evidence="9">
    <location>
        <begin position="123"/>
        <end position="330"/>
    </location>
</feature>
<sequence>MTATTGQQTGRTTEPDRPRARRARGGSSWTSFALRRLGGLVGVVVVAVVVTFVIVPLIPGDPAVSAAGPDATVDQIARVRAELGLDRPMLERFLDYVGGLLQGDLGHSFSLNAPVSEVVLRRLPFTAGLAFLALLVVLAVAVPLGMAVGALTRGGRRRRLDSAFGYTTAFVAAIPPYVMATLLVLLFAVTLQVLPPAYTRSQPGLSMLLPALALSIPSICLIARVVRRETAVVLEQDYLRTARGWRLGTLRTAARYALPNLLTSTLTLSGIILVGMLGGAISVETVFGWPGLGLGVVNAVATKDYPLVQGIVLVLAVLSALMTMLVDVLLGIVDPRVRGGQHG</sequence>
<dbReference type="Pfam" id="PF19300">
    <property type="entry name" value="BPD_transp_1_N"/>
    <property type="match status" value="1"/>
</dbReference>
<dbReference type="PANTHER" id="PTHR43163:SF6">
    <property type="entry name" value="DIPEPTIDE TRANSPORT SYSTEM PERMEASE PROTEIN DPPB-RELATED"/>
    <property type="match status" value="1"/>
</dbReference>
<dbReference type="Proteomes" id="UP000247892">
    <property type="component" value="Unassembled WGS sequence"/>
</dbReference>
<dbReference type="RefSeq" id="WP_110336702.1">
    <property type="nucleotide sequence ID" value="NZ_MASU01000005.1"/>
</dbReference>
<proteinExistence type="inferred from homology"/>
<dbReference type="OrthoDB" id="9778910at2"/>
<evidence type="ECO:0000259" key="9">
    <source>
        <dbReference type="PROSITE" id="PS50928"/>
    </source>
</evidence>
<dbReference type="InterPro" id="IPR000515">
    <property type="entry name" value="MetI-like"/>
</dbReference>
<name>A0A318LWG0_9PSEU</name>
<feature type="transmembrane region" description="Helical" evidence="7">
    <location>
        <begin position="37"/>
        <end position="58"/>
    </location>
</feature>
<comment type="subcellular location">
    <subcellularLocation>
        <location evidence="1 7">Cell membrane</location>
        <topology evidence="1 7">Multi-pass membrane protein</topology>
    </subcellularLocation>
</comment>
<dbReference type="EMBL" id="MASU01000005">
    <property type="protein sequence ID" value="PXY36638.1"/>
    <property type="molecule type" value="Genomic_DNA"/>
</dbReference>
<comment type="caution">
    <text evidence="10">The sequence shown here is derived from an EMBL/GenBank/DDBJ whole genome shotgun (WGS) entry which is preliminary data.</text>
</comment>
<evidence type="ECO:0000256" key="8">
    <source>
        <dbReference type="SAM" id="MobiDB-lite"/>
    </source>
</evidence>
<dbReference type="PANTHER" id="PTHR43163">
    <property type="entry name" value="DIPEPTIDE TRANSPORT SYSTEM PERMEASE PROTEIN DPPB-RELATED"/>
    <property type="match status" value="1"/>
</dbReference>
<accession>A0A318LWG0</accession>
<dbReference type="AlphaFoldDB" id="A0A318LWG0"/>
<keyword evidence="5 7" id="KW-1133">Transmembrane helix</keyword>
<evidence type="ECO:0000256" key="2">
    <source>
        <dbReference type="ARBA" id="ARBA00022448"/>
    </source>
</evidence>
<feature type="transmembrane region" description="Helical" evidence="7">
    <location>
        <begin position="261"/>
        <end position="287"/>
    </location>
</feature>
<dbReference type="InterPro" id="IPR035906">
    <property type="entry name" value="MetI-like_sf"/>
</dbReference>
<keyword evidence="4 7" id="KW-0812">Transmembrane</keyword>
<evidence type="ECO:0000256" key="6">
    <source>
        <dbReference type="ARBA" id="ARBA00023136"/>
    </source>
</evidence>
<evidence type="ECO:0000313" key="11">
    <source>
        <dbReference type="Proteomes" id="UP000247892"/>
    </source>
</evidence>
<feature type="transmembrane region" description="Helical" evidence="7">
    <location>
        <begin position="129"/>
        <end position="151"/>
    </location>
</feature>
<dbReference type="Gene3D" id="1.10.3720.10">
    <property type="entry name" value="MetI-like"/>
    <property type="match status" value="1"/>
</dbReference>
<reference evidence="10 11" key="1">
    <citation type="submission" date="2016-07" db="EMBL/GenBank/DDBJ databases">
        <title>Draft genome sequence of Prauserella sp. YIM 121212, isolated from alkaline soil.</title>
        <authorList>
            <person name="Ruckert C."/>
            <person name="Albersmeier A."/>
            <person name="Jiang C.-L."/>
            <person name="Jiang Y."/>
            <person name="Kalinowski J."/>
            <person name="Schneider O."/>
            <person name="Winkler A."/>
            <person name="Zotchev S.B."/>
        </authorList>
    </citation>
    <scope>NUCLEOTIDE SEQUENCE [LARGE SCALE GENOMIC DNA]</scope>
    <source>
        <strain evidence="10 11">YIM 121212</strain>
    </source>
</reference>
<evidence type="ECO:0000256" key="5">
    <source>
        <dbReference type="ARBA" id="ARBA00022989"/>
    </source>
</evidence>
<dbReference type="GO" id="GO:0071916">
    <property type="term" value="F:dipeptide transmembrane transporter activity"/>
    <property type="evidence" value="ECO:0007669"/>
    <property type="project" value="TreeGrafter"/>
</dbReference>
<feature type="compositionally biased region" description="Low complexity" evidence="8">
    <location>
        <begin position="1"/>
        <end position="12"/>
    </location>
</feature>
<feature type="transmembrane region" description="Helical" evidence="7">
    <location>
        <begin position="307"/>
        <end position="333"/>
    </location>
</feature>
<dbReference type="PROSITE" id="PS50928">
    <property type="entry name" value="ABC_TM1"/>
    <property type="match status" value="1"/>
</dbReference>
<organism evidence="10 11">
    <name type="scientific">Prauserella flavalba</name>
    <dbReference type="NCBI Taxonomy" id="1477506"/>
    <lineage>
        <taxon>Bacteria</taxon>
        <taxon>Bacillati</taxon>
        <taxon>Actinomycetota</taxon>
        <taxon>Actinomycetes</taxon>
        <taxon>Pseudonocardiales</taxon>
        <taxon>Pseudonocardiaceae</taxon>
        <taxon>Prauserella</taxon>
    </lineage>
</organism>
<keyword evidence="6 7" id="KW-0472">Membrane</keyword>
<keyword evidence="2 7" id="KW-0813">Transport</keyword>
<evidence type="ECO:0000256" key="7">
    <source>
        <dbReference type="RuleBase" id="RU363032"/>
    </source>
</evidence>
<dbReference type="GO" id="GO:0005886">
    <property type="term" value="C:plasma membrane"/>
    <property type="evidence" value="ECO:0007669"/>
    <property type="project" value="UniProtKB-SubCell"/>
</dbReference>
<keyword evidence="11" id="KW-1185">Reference proteome</keyword>
<gene>
    <name evidence="10" type="ORF">BA062_14815</name>
</gene>
<evidence type="ECO:0000313" key="10">
    <source>
        <dbReference type="EMBL" id="PXY36638.1"/>
    </source>
</evidence>
<dbReference type="SUPFAM" id="SSF161098">
    <property type="entry name" value="MetI-like"/>
    <property type="match status" value="1"/>
</dbReference>
<feature type="transmembrane region" description="Helical" evidence="7">
    <location>
        <begin position="163"/>
        <end position="187"/>
    </location>
</feature>
<evidence type="ECO:0000256" key="3">
    <source>
        <dbReference type="ARBA" id="ARBA00022475"/>
    </source>
</evidence>
<protein>
    <submittedName>
        <fullName evidence="10">Peptide ABC transporter permease</fullName>
    </submittedName>
</protein>
<dbReference type="Pfam" id="PF00528">
    <property type="entry name" value="BPD_transp_1"/>
    <property type="match status" value="1"/>
</dbReference>
<dbReference type="InterPro" id="IPR045621">
    <property type="entry name" value="BPD_transp_1_N"/>
</dbReference>
<feature type="transmembrane region" description="Helical" evidence="7">
    <location>
        <begin position="207"/>
        <end position="226"/>
    </location>
</feature>
<feature type="region of interest" description="Disordered" evidence="8">
    <location>
        <begin position="1"/>
        <end position="25"/>
    </location>
</feature>
<evidence type="ECO:0000256" key="1">
    <source>
        <dbReference type="ARBA" id="ARBA00004651"/>
    </source>
</evidence>
<keyword evidence="3" id="KW-1003">Cell membrane</keyword>